<evidence type="ECO:0008006" key="3">
    <source>
        <dbReference type="Google" id="ProtNLM"/>
    </source>
</evidence>
<sequence length="61" mass="6863">MKPLQRKELKKIKGGFSPEPGYPVCMLIADDDGNIIDDKVCPPRTCCNTRNECVPIRLNQC</sequence>
<reference evidence="1 2" key="1">
    <citation type="submission" date="2016-11" db="EMBL/GenBank/DDBJ databases">
        <title>Genome sequence and comparative genomic analysis of clinical strain Elizabethkingia meningoseptica 61421 PRCM.</title>
        <authorList>
            <person name="Wang M."/>
            <person name="Hu S."/>
            <person name="Cao L."/>
            <person name="Jiang T."/>
            <person name="Zhou Y."/>
            <person name="Ming D."/>
        </authorList>
    </citation>
    <scope>NUCLEOTIDE SEQUENCE [LARGE SCALE GENOMIC DNA]</scope>
    <source>
        <strain evidence="1 2">61421 PRCM</strain>
    </source>
</reference>
<proteinExistence type="predicted"/>
<evidence type="ECO:0000313" key="2">
    <source>
        <dbReference type="Proteomes" id="UP000188947"/>
    </source>
</evidence>
<gene>
    <name evidence="1" type="ORF">BMF97_04415</name>
</gene>
<dbReference type="AlphaFoldDB" id="A0A1T3FA19"/>
<protein>
    <recommendedName>
        <fullName evidence="3">Bacteriocin</fullName>
    </recommendedName>
</protein>
<accession>A0A1T3FA19</accession>
<name>A0A1T3FA19_ELIME</name>
<dbReference type="Proteomes" id="UP000188947">
    <property type="component" value="Unassembled WGS sequence"/>
</dbReference>
<dbReference type="EMBL" id="MPOG01000006">
    <property type="protein sequence ID" value="OOH97178.1"/>
    <property type="molecule type" value="Genomic_DNA"/>
</dbReference>
<evidence type="ECO:0000313" key="1">
    <source>
        <dbReference type="EMBL" id="OOH97178.1"/>
    </source>
</evidence>
<organism evidence="1 2">
    <name type="scientific">Elizabethkingia meningoseptica</name>
    <name type="common">Chryseobacterium meningosepticum</name>
    <dbReference type="NCBI Taxonomy" id="238"/>
    <lineage>
        <taxon>Bacteria</taxon>
        <taxon>Pseudomonadati</taxon>
        <taxon>Bacteroidota</taxon>
        <taxon>Flavobacteriia</taxon>
        <taxon>Flavobacteriales</taxon>
        <taxon>Weeksellaceae</taxon>
        <taxon>Elizabethkingia</taxon>
    </lineage>
</organism>
<comment type="caution">
    <text evidence="1">The sequence shown here is derived from an EMBL/GenBank/DDBJ whole genome shotgun (WGS) entry which is preliminary data.</text>
</comment>
<dbReference type="OrthoDB" id="1264712at2"/>
<keyword evidence="2" id="KW-1185">Reference proteome</keyword>